<gene>
    <name evidence="4" type="ORF">FH603_2137</name>
</gene>
<name>A0ABR6W4U8_9BACT</name>
<evidence type="ECO:0000259" key="3">
    <source>
        <dbReference type="Pfam" id="PF23357"/>
    </source>
</evidence>
<reference evidence="4 5" key="1">
    <citation type="submission" date="2019-06" db="EMBL/GenBank/DDBJ databases">
        <title>Spirosoma utsteinense sp. nov. isolated from Antarctic ice-free soils.</title>
        <authorList>
            <person name="Tahon G."/>
        </authorList>
    </citation>
    <scope>NUCLEOTIDE SEQUENCE [LARGE SCALE GENOMIC DNA]</scope>
    <source>
        <strain evidence="4 5">LMG 31447</strain>
    </source>
</reference>
<organism evidence="4 5">
    <name type="scientific">Spirosoma utsteinense</name>
    <dbReference type="NCBI Taxonomy" id="2585773"/>
    <lineage>
        <taxon>Bacteria</taxon>
        <taxon>Pseudomonadati</taxon>
        <taxon>Bacteroidota</taxon>
        <taxon>Cytophagia</taxon>
        <taxon>Cytophagales</taxon>
        <taxon>Cytophagaceae</taxon>
        <taxon>Spirosoma</taxon>
    </lineage>
</organism>
<keyword evidence="1" id="KW-0812">Transmembrane</keyword>
<dbReference type="InterPro" id="IPR055396">
    <property type="entry name" value="DUF7088"/>
</dbReference>
<protein>
    <submittedName>
        <fullName evidence="4">Gliding-associated putative ABC transporter substrate-binding component GldG</fullName>
    </submittedName>
</protein>
<keyword evidence="5" id="KW-1185">Reference proteome</keyword>
<sequence length="563" mass="62514">MKSASLRTLLFLAALVAVNILSAFVFFRLDLTEEKRYTLSPATQSLLADLPDDIHVEVYLTGDLPPGFKRLENAVRETLDEFQARRGVGAAAITYRFVDPDAITSADAKTKLIDRLQQRGLLPTNLFAKEGGKRTEKLVFPGALVSYKGKETAVLLLKGNKTTSPEEQLNQSYEGVEFQLASAIRKLTQTEGSRKRVGLLYGHTQVPPSRFADLLASVQENYNLFFVDMSKPGPIVGLDAVLVPKPDRPFSEDELFKLDQFVVNGGRALFFVDGQRVDSVNNEGTYAQPLNLNLDDLFFRWGVRVNRNVVKDLLCAPIPLNVGNIGDKPNIQLVPWRFYPLLNNFGRSGNPIVRNLDAVLSRFVSTLDTVRATGGDGQPIQKTPLLLTSPYTQLLKAPALISYNEARQQPDPETYTAGVQIIGCLLEGRFQSLFANRILPGDPRASGFRPVGEPSRVLVCSDGDLIINDVDYKRNTPYPLGFDRYTRNTYANKDFALNAIDYLVDPNGVIAARTRTVALRPLDKIRLDAGRTGWQLLNVLGPLALIGLIGVVWQVVRRKRYHA</sequence>
<accession>A0ABR6W4U8</accession>
<dbReference type="NCBIfam" id="TIGR03521">
    <property type="entry name" value="GldG"/>
    <property type="match status" value="1"/>
</dbReference>
<dbReference type="InterPro" id="IPR019196">
    <property type="entry name" value="ABC_transp_unknown"/>
</dbReference>
<evidence type="ECO:0000313" key="4">
    <source>
        <dbReference type="EMBL" id="MBC3791631.1"/>
    </source>
</evidence>
<dbReference type="RefSeq" id="WP_186737421.1">
    <property type="nucleotide sequence ID" value="NZ_VFIA01000010.1"/>
</dbReference>
<keyword evidence="1" id="KW-0472">Membrane</keyword>
<evidence type="ECO:0000256" key="1">
    <source>
        <dbReference type="SAM" id="Phobius"/>
    </source>
</evidence>
<feature type="domain" description="DUF7088" evidence="3">
    <location>
        <begin position="33"/>
        <end position="146"/>
    </location>
</feature>
<evidence type="ECO:0000259" key="2">
    <source>
        <dbReference type="Pfam" id="PF09822"/>
    </source>
</evidence>
<keyword evidence="1" id="KW-1133">Transmembrane helix</keyword>
<feature type="transmembrane region" description="Helical" evidence="1">
    <location>
        <begin position="534"/>
        <end position="556"/>
    </location>
</feature>
<dbReference type="Pfam" id="PF09822">
    <property type="entry name" value="ABC_transp_aux"/>
    <property type="match status" value="1"/>
</dbReference>
<evidence type="ECO:0000313" key="5">
    <source>
        <dbReference type="Proteomes" id="UP000700732"/>
    </source>
</evidence>
<dbReference type="EMBL" id="VFIA01000010">
    <property type="protein sequence ID" value="MBC3791631.1"/>
    <property type="molecule type" value="Genomic_DNA"/>
</dbReference>
<dbReference type="InterPro" id="IPR019863">
    <property type="entry name" value="Motility-assoc_ABC-rel_GldG"/>
</dbReference>
<feature type="domain" description="ABC-type uncharacterised transport system" evidence="2">
    <location>
        <begin position="194"/>
        <end position="499"/>
    </location>
</feature>
<comment type="caution">
    <text evidence="4">The sequence shown here is derived from an EMBL/GenBank/DDBJ whole genome shotgun (WGS) entry which is preliminary data.</text>
</comment>
<dbReference type="Proteomes" id="UP000700732">
    <property type="component" value="Unassembled WGS sequence"/>
</dbReference>
<dbReference type="Pfam" id="PF23357">
    <property type="entry name" value="DUF7088"/>
    <property type="match status" value="1"/>
</dbReference>
<proteinExistence type="predicted"/>